<dbReference type="PANTHER" id="PTHR34276">
    <property type="entry name" value="MINI-RIBONUCLEASE 3"/>
    <property type="match status" value="1"/>
</dbReference>
<accession>A0ABS2GDW6</accession>
<keyword evidence="6" id="KW-0694">RNA-binding</keyword>
<gene>
    <name evidence="6" type="primary">mrnC</name>
    <name evidence="8" type="ORF">H9X83_12210</name>
</gene>
<keyword evidence="6" id="KW-0699">rRNA-binding</keyword>
<comment type="similarity">
    <text evidence="6">Belongs to the MrnC RNase family.</text>
</comment>
<evidence type="ECO:0000256" key="3">
    <source>
        <dbReference type="ARBA" id="ARBA00022722"/>
    </source>
</evidence>
<dbReference type="EMBL" id="JACSNV010000026">
    <property type="protein sequence ID" value="MBM6878905.1"/>
    <property type="molecule type" value="Genomic_DNA"/>
</dbReference>
<evidence type="ECO:0000259" key="7">
    <source>
        <dbReference type="Pfam" id="PF00636"/>
    </source>
</evidence>
<evidence type="ECO:0000313" key="9">
    <source>
        <dbReference type="Proteomes" id="UP000729290"/>
    </source>
</evidence>
<comment type="cofactor">
    <cofactor evidence="6">
        <name>Mg(2+)</name>
        <dbReference type="ChEBI" id="CHEBI:18420"/>
    </cofactor>
</comment>
<keyword evidence="1 6" id="KW-0690">Ribosome biogenesis</keyword>
<evidence type="ECO:0000256" key="2">
    <source>
        <dbReference type="ARBA" id="ARBA00022552"/>
    </source>
</evidence>
<sequence length="141" mass="15876">MNLEAIELMLGKGGTTDPKELSPLALAYIGDAVYEMMVRTTVLTDGNMPVNRLHKRARDMVNAKAQAEFYYRIADGLTEEEAAVFRRGRNAKSYTTPKNADLMDYRHATGVEAIFGYLYLAGQMERAVELFRMGMAQEIEK</sequence>
<evidence type="ECO:0000256" key="1">
    <source>
        <dbReference type="ARBA" id="ARBA00022517"/>
    </source>
</evidence>
<dbReference type="RefSeq" id="WP_205134516.1">
    <property type="nucleotide sequence ID" value="NZ_JACSNT010000022.1"/>
</dbReference>
<comment type="subcellular location">
    <subcellularLocation>
        <location evidence="6">Cytoplasm</location>
    </subcellularLocation>
</comment>
<comment type="function">
    <text evidence="6">Involved in correct processing of both the 5' and 3' ends of 23S rRNA precursor. Processes 30S rRNA precursor transcript even in absence of ribonuclease 3 (Rnc); Rnc processes 30S rRNA into smaller rRNA precursors.</text>
</comment>
<name>A0ABS2GDW6_9FIRM</name>
<protein>
    <recommendedName>
        <fullName evidence="6">Mini-ribonuclease 3</fullName>
        <shortName evidence="6">Mini-3</shortName>
        <shortName evidence="6">Mini-RNase 3</shortName>
        <ecNumber evidence="6">3.1.26.-</ecNumber>
    </recommendedName>
    <alternativeName>
        <fullName evidence="6">Mini-RNase III</fullName>
        <shortName evidence="6">Mini-III</shortName>
    </alternativeName>
</protein>
<dbReference type="Pfam" id="PF00636">
    <property type="entry name" value="Ribonuclease_3"/>
    <property type="match status" value="1"/>
</dbReference>
<feature type="domain" description="RNase III" evidence="7">
    <location>
        <begin position="25"/>
        <end position="122"/>
    </location>
</feature>
<keyword evidence="9" id="KW-1185">Reference proteome</keyword>
<organism evidence="8 9">
    <name type="scientific">Anaerotignum lactatifermentans</name>
    <dbReference type="NCBI Taxonomy" id="160404"/>
    <lineage>
        <taxon>Bacteria</taxon>
        <taxon>Bacillati</taxon>
        <taxon>Bacillota</taxon>
        <taxon>Clostridia</taxon>
        <taxon>Lachnospirales</taxon>
        <taxon>Anaerotignaceae</taxon>
        <taxon>Anaerotignum</taxon>
    </lineage>
</organism>
<dbReference type="SUPFAM" id="SSF69065">
    <property type="entry name" value="RNase III domain-like"/>
    <property type="match status" value="1"/>
</dbReference>
<keyword evidence="3 6" id="KW-0540">Nuclease</keyword>
<dbReference type="EC" id="3.1.26.-" evidence="6"/>
<comment type="caution">
    <text evidence="8">The sequence shown here is derived from an EMBL/GenBank/DDBJ whole genome shotgun (WGS) entry which is preliminary data.</text>
</comment>
<evidence type="ECO:0000313" key="8">
    <source>
        <dbReference type="EMBL" id="MBM6878905.1"/>
    </source>
</evidence>
<reference evidence="8 9" key="1">
    <citation type="journal article" date="2021" name="Sci. Rep.">
        <title>The distribution of antibiotic resistance genes in chicken gut microbiota commensals.</title>
        <authorList>
            <person name="Juricova H."/>
            <person name="Matiasovicova J."/>
            <person name="Kubasova T."/>
            <person name="Cejkova D."/>
            <person name="Rychlik I."/>
        </authorList>
    </citation>
    <scope>NUCLEOTIDE SEQUENCE [LARGE SCALE GENOMIC DNA]</scope>
    <source>
        <strain evidence="8 9">An431b</strain>
    </source>
</reference>
<dbReference type="PIRSF" id="PIRSF005520">
    <property type="entry name" value="UCP005520"/>
    <property type="match status" value="1"/>
</dbReference>
<keyword evidence="6" id="KW-0963">Cytoplasm</keyword>
<dbReference type="InterPro" id="IPR036389">
    <property type="entry name" value="RNase_III_sf"/>
</dbReference>
<dbReference type="InterPro" id="IPR008226">
    <property type="entry name" value="Mini3_fam"/>
</dbReference>
<keyword evidence="6" id="KW-0460">Magnesium</keyword>
<evidence type="ECO:0000256" key="4">
    <source>
        <dbReference type="ARBA" id="ARBA00022759"/>
    </source>
</evidence>
<feature type="active site" evidence="6">
    <location>
        <position position="31"/>
    </location>
</feature>
<evidence type="ECO:0000256" key="5">
    <source>
        <dbReference type="ARBA" id="ARBA00022801"/>
    </source>
</evidence>
<proteinExistence type="inferred from homology"/>
<keyword evidence="5 6" id="KW-0378">Hydrolase</keyword>
<dbReference type="CDD" id="cd00593">
    <property type="entry name" value="RIBOc"/>
    <property type="match status" value="1"/>
</dbReference>
<keyword evidence="4 6" id="KW-0255">Endonuclease</keyword>
<dbReference type="HAMAP" id="MF_01468">
    <property type="entry name" value="RNase_Mini_III"/>
    <property type="match status" value="1"/>
</dbReference>
<dbReference type="Gene3D" id="1.10.1520.10">
    <property type="entry name" value="Ribonuclease III domain"/>
    <property type="match status" value="1"/>
</dbReference>
<dbReference type="PANTHER" id="PTHR34276:SF1">
    <property type="entry name" value="MINI-RIBONUCLEASE 3"/>
    <property type="match status" value="1"/>
</dbReference>
<dbReference type="InterPro" id="IPR000999">
    <property type="entry name" value="RNase_III_dom"/>
</dbReference>
<comment type="subunit">
    <text evidence="6">Homodimer.</text>
</comment>
<keyword evidence="2 6" id="KW-0698">rRNA processing</keyword>
<evidence type="ECO:0000256" key="6">
    <source>
        <dbReference type="HAMAP-Rule" id="MF_01468"/>
    </source>
</evidence>
<dbReference type="Proteomes" id="UP000729290">
    <property type="component" value="Unassembled WGS sequence"/>
</dbReference>